<dbReference type="PRINTS" id="PR01009">
    <property type="entry name" value="FLGMRINGFLIF"/>
</dbReference>
<evidence type="ECO:0000256" key="3">
    <source>
        <dbReference type="ARBA" id="ARBA00007971"/>
    </source>
</evidence>
<dbReference type="InterPro" id="IPR013556">
    <property type="entry name" value="Flag_M-ring_C"/>
</dbReference>
<reference evidence="14 15" key="1">
    <citation type="submission" date="2018-10" db="EMBL/GenBank/DDBJ databases">
        <title>Genomic Encyclopedia of Archaeal and Bacterial Type Strains, Phase II (KMG-II): from individual species to whole genera.</title>
        <authorList>
            <person name="Goeker M."/>
        </authorList>
    </citation>
    <scope>NUCLEOTIDE SEQUENCE [LARGE SCALE GENOMIC DNA]</scope>
    <source>
        <strain evidence="14 15">VM1</strain>
    </source>
</reference>
<dbReference type="NCBIfam" id="TIGR00206">
    <property type="entry name" value="fliF"/>
    <property type="match status" value="1"/>
</dbReference>
<evidence type="ECO:0000256" key="5">
    <source>
        <dbReference type="ARBA" id="ARBA00022692"/>
    </source>
</evidence>
<comment type="subcellular location">
    <subcellularLocation>
        <location evidence="1 9">Bacterial flagellum basal body</location>
    </subcellularLocation>
    <subcellularLocation>
        <location evidence="2">Cell membrane</location>
        <topology evidence="2">Multi-pass membrane protein</topology>
    </subcellularLocation>
</comment>
<evidence type="ECO:0000256" key="6">
    <source>
        <dbReference type="ARBA" id="ARBA00022989"/>
    </source>
</evidence>
<dbReference type="AlphaFoldDB" id="A0A3M0BJY9"/>
<dbReference type="InterPro" id="IPR045851">
    <property type="entry name" value="AMP-bd_C_sf"/>
</dbReference>
<dbReference type="RefSeq" id="WP_245960260.1">
    <property type="nucleotide sequence ID" value="NZ_REFO01000010.1"/>
</dbReference>
<feature type="domain" description="Flagellar M-ring N-terminal" evidence="12">
    <location>
        <begin position="47"/>
        <end position="221"/>
    </location>
</feature>
<proteinExistence type="inferred from homology"/>
<dbReference type="InterPro" id="IPR006182">
    <property type="entry name" value="FliF_N_dom"/>
</dbReference>
<keyword evidence="4" id="KW-1003">Cell membrane</keyword>
<evidence type="ECO:0000256" key="9">
    <source>
        <dbReference type="PIRNR" id="PIRNR004862"/>
    </source>
</evidence>
<evidence type="ECO:0000313" key="15">
    <source>
        <dbReference type="Proteomes" id="UP000280842"/>
    </source>
</evidence>
<dbReference type="GO" id="GO:0071973">
    <property type="term" value="P:bacterial-type flagellum-dependent cell motility"/>
    <property type="evidence" value="ECO:0007669"/>
    <property type="project" value="InterPro"/>
</dbReference>
<dbReference type="GO" id="GO:0009431">
    <property type="term" value="C:bacterial-type flagellum basal body, MS ring"/>
    <property type="evidence" value="ECO:0007669"/>
    <property type="project" value="InterPro"/>
</dbReference>
<sequence length="533" mass="59076">MASPLDNIKGKLPESLQKYLEAKYIAIGLIGLAILSILGFIIFSTSSKQDYAVLYTNLSPEDAGQVLTVLQEEKIPYKVEGNGSIILVPKDKVYDVRLKLAAKGIPSGSTVGFEIFKEPKMGITQFQENVNYLRALEGELERTINQLDPVIASKVNIALPKESIFAREEDQPKASILVKLFPGKDLTPEQVKAIVFLVSRSVPKLKPENVTVVDNRGRVLSDLIEQDETAKADKTVQLKTKLEKQIERNIQSMLSHALGYGKVVVRATVELETGNLKQKDEIYDPDKTAVVSERRIKEEKKVKEKKDYGPPGTSTNVPPIMDLGENNNILESKKEDRTRNYDVSKSIIAKTQPIFKIKKISVGVLIDGKYQEVKDKNGNITYKFIPRSPEEIKQYEELVKSAIGYDPKRGDKVTVVSVPFEMKPQATIAESKPLSLKEIIIIASLAIVILTLLLLILAIFLKSKKAKTPAPSLGAEGIGYGGPQAEALAAVSAAKEMEEINIDKDPDYIKLLKIADENPEIIATLIRSWLKEQ</sequence>
<accession>A0A3M0BJY9</accession>
<evidence type="ECO:0000259" key="13">
    <source>
        <dbReference type="Pfam" id="PF08345"/>
    </source>
</evidence>
<comment type="function">
    <text evidence="9">The M ring may be actively involved in energy transduction.</text>
</comment>
<keyword evidence="8 9" id="KW-0975">Bacterial flagellum</keyword>
<keyword evidence="7 11" id="KW-0472">Membrane</keyword>
<dbReference type="InterPro" id="IPR000067">
    <property type="entry name" value="FlgMring_FliF"/>
</dbReference>
<evidence type="ECO:0000256" key="7">
    <source>
        <dbReference type="ARBA" id="ARBA00023136"/>
    </source>
</evidence>
<evidence type="ECO:0000256" key="4">
    <source>
        <dbReference type="ARBA" id="ARBA00022475"/>
    </source>
</evidence>
<evidence type="ECO:0000313" key="14">
    <source>
        <dbReference type="EMBL" id="RMA97487.1"/>
    </source>
</evidence>
<name>A0A3M0BJY9_9AQUI</name>
<dbReference type="InterPro" id="IPR043427">
    <property type="entry name" value="YscJ/FliF"/>
</dbReference>
<dbReference type="PIRSF" id="PIRSF004862">
    <property type="entry name" value="FliF"/>
    <property type="match status" value="1"/>
</dbReference>
<keyword evidence="14" id="KW-0969">Cilium</keyword>
<evidence type="ECO:0000256" key="2">
    <source>
        <dbReference type="ARBA" id="ARBA00004651"/>
    </source>
</evidence>
<feature type="domain" description="Flagellar M-ring C-terminal" evidence="13">
    <location>
        <begin position="254"/>
        <end position="420"/>
    </location>
</feature>
<dbReference type="PANTHER" id="PTHR30046">
    <property type="entry name" value="FLAGELLAR M-RING PROTEIN"/>
    <property type="match status" value="1"/>
</dbReference>
<dbReference type="GO" id="GO:0003774">
    <property type="term" value="F:cytoskeletal motor activity"/>
    <property type="evidence" value="ECO:0007669"/>
    <property type="project" value="InterPro"/>
</dbReference>
<evidence type="ECO:0000259" key="12">
    <source>
        <dbReference type="Pfam" id="PF01514"/>
    </source>
</evidence>
<keyword evidence="14" id="KW-0966">Cell projection</keyword>
<comment type="caution">
    <text evidence="14">The sequence shown here is derived from an EMBL/GenBank/DDBJ whole genome shotgun (WGS) entry which is preliminary data.</text>
</comment>
<evidence type="ECO:0000256" key="1">
    <source>
        <dbReference type="ARBA" id="ARBA00004117"/>
    </source>
</evidence>
<keyword evidence="14" id="KW-0282">Flagellum</keyword>
<dbReference type="GO" id="GO:0005886">
    <property type="term" value="C:plasma membrane"/>
    <property type="evidence" value="ECO:0007669"/>
    <property type="project" value="UniProtKB-SubCell"/>
</dbReference>
<dbReference type="Pfam" id="PF08345">
    <property type="entry name" value="YscJ_FliF_C"/>
    <property type="match status" value="1"/>
</dbReference>
<protein>
    <recommendedName>
        <fullName evidence="9">Flagellar M-ring protein</fullName>
    </recommendedName>
</protein>
<dbReference type="PANTHER" id="PTHR30046:SF0">
    <property type="entry name" value="FLAGELLAR M-RING PROTEIN"/>
    <property type="match status" value="1"/>
</dbReference>
<evidence type="ECO:0000256" key="11">
    <source>
        <dbReference type="SAM" id="Phobius"/>
    </source>
</evidence>
<keyword evidence="15" id="KW-1185">Reference proteome</keyword>
<keyword evidence="5 11" id="KW-0812">Transmembrane</keyword>
<evidence type="ECO:0000256" key="8">
    <source>
        <dbReference type="ARBA" id="ARBA00023143"/>
    </source>
</evidence>
<dbReference type="Pfam" id="PF01514">
    <property type="entry name" value="YscJ_FliF"/>
    <property type="match status" value="1"/>
</dbReference>
<dbReference type="Gene3D" id="3.30.300.30">
    <property type="match status" value="1"/>
</dbReference>
<organism evidence="14 15">
    <name type="scientific">Hydrogenothermus marinus</name>
    <dbReference type="NCBI Taxonomy" id="133270"/>
    <lineage>
        <taxon>Bacteria</taxon>
        <taxon>Pseudomonadati</taxon>
        <taxon>Aquificota</taxon>
        <taxon>Aquificia</taxon>
        <taxon>Aquificales</taxon>
        <taxon>Hydrogenothermaceae</taxon>
        <taxon>Hydrogenothermus</taxon>
    </lineage>
</organism>
<feature type="transmembrane region" description="Helical" evidence="11">
    <location>
        <begin position="24"/>
        <end position="43"/>
    </location>
</feature>
<dbReference type="Proteomes" id="UP000280842">
    <property type="component" value="Unassembled WGS sequence"/>
</dbReference>
<dbReference type="EMBL" id="REFO01000010">
    <property type="protein sequence ID" value="RMA97487.1"/>
    <property type="molecule type" value="Genomic_DNA"/>
</dbReference>
<feature type="region of interest" description="Disordered" evidence="10">
    <location>
        <begin position="301"/>
        <end position="324"/>
    </location>
</feature>
<comment type="similarity">
    <text evidence="3 9">Belongs to the FliF family.</text>
</comment>
<keyword evidence="6 11" id="KW-1133">Transmembrane helix</keyword>
<feature type="transmembrane region" description="Helical" evidence="11">
    <location>
        <begin position="439"/>
        <end position="461"/>
    </location>
</feature>
<gene>
    <name evidence="14" type="ORF">CLV39_0100</name>
</gene>
<evidence type="ECO:0000256" key="10">
    <source>
        <dbReference type="SAM" id="MobiDB-lite"/>
    </source>
</evidence>